<feature type="compositionally biased region" description="Basic and acidic residues" evidence="3">
    <location>
        <begin position="450"/>
        <end position="462"/>
    </location>
</feature>
<evidence type="ECO:0000313" key="6">
    <source>
        <dbReference type="EMBL" id="CAF1032677.1"/>
    </source>
</evidence>
<evidence type="ECO:0000313" key="8">
    <source>
        <dbReference type="Proteomes" id="UP000663877"/>
    </source>
</evidence>
<dbReference type="Proteomes" id="UP000663877">
    <property type="component" value="Unassembled WGS sequence"/>
</dbReference>
<evidence type="ECO:0000256" key="3">
    <source>
        <dbReference type="SAM" id="MobiDB-lite"/>
    </source>
</evidence>
<evidence type="ECO:0000313" key="5">
    <source>
        <dbReference type="EMBL" id="CAF0763754.1"/>
    </source>
</evidence>
<reference evidence="5" key="1">
    <citation type="submission" date="2021-02" db="EMBL/GenBank/DDBJ databases">
        <authorList>
            <person name="Nowell W R."/>
        </authorList>
    </citation>
    <scope>NUCLEOTIDE SEQUENCE</scope>
</reference>
<dbReference type="SUPFAM" id="SSF54791">
    <property type="entry name" value="Eukaryotic type KH-domain (KH-domain type I)"/>
    <property type="match status" value="1"/>
</dbReference>
<dbReference type="Gene3D" id="3.30.1370.10">
    <property type="entry name" value="K Homology domain, type 1"/>
    <property type="match status" value="1"/>
</dbReference>
<dbReference type="EMBL" id="CAJNOM010000093">
    <property type="protein sequence ID" value="CAF1032677.1"/>
    <property type="molecule type" value="Genomic_DNA"/>
</dbReference>
<dbReference type="Pfam" id="PF00013">
    <property type="entry name" value="KH_1"/>
    <property type="match status" value="1"/>
</dbReference>
<gene>
    <name evidence="5" type="ORF">BJG266_LOCUS3161</name>
    <name evidence="6" type="ORF">QVE165_LOCUS16629</name>
</gene>
<organism evidence="5 8">
    <name type="scientific">Adineta steineri</name>
    <dbReference type="NCBI Taxonomy" id="433720"/>
    <lineage>
        <taxon>Eukaryota</taxon>
        <taxon>Metazoa</taxon>
        <taxon>Spiralia</taxon>
        <taxon>Gnathifera</taxon>
        <taxon>Rotifera</taxon>
        <taxon>Eurotatoria</taxon>
        <taxon>Bdelloidea</taxon>
        <taxon>Adinetida</taxon>
        <taxon>Adinetidae</taxon>
        <taxon>Adineta</taxon>
    </lineage>
</organism>
<keyword evidence="2" id="KW-0694">RNA-binding</keyword>
<keyword evidence="1" id="KW-0677">Repeat</keyword>
<keyword evidence="7" id="KW-1185">Reference proteome</keyword>
<dbReference type="Proteomes" id="UP000663832">
    <property type="component" value="Unassembled WGS sequence"/>
</dbReference>
<dbReference type="EMBL" id="CAJNOI010000007">
    <property type="protein sequence ID" value="CAF0763754.1"/>
    <property type="molecule type" value="Genomic_DNA"/>
</dbReference>
<sequence>MNSMNEMKRLTSEELLEKRRLTLMSRTRTARTQLDSLSLLDSSYDTCRQTLRQWRSQMLDQITKVHETSLSELNHTYEQLNRFRSTIVNLLNEQDTNDHSPSQTTQLSYIESSLNTLRNAEFTFDFDHANQLDGDLQLLKLSNPQQQQQLQQHRSFNKSNTKCRLLVPHDRYVSDVFFYDDLITRIDCQTDECILICPFDLLSELLGNDEEVRILIDQTYLPSIGTQAQRMRIDYDLIVLQPAQECCPQSSERVIRIICHDSTKMLLCLEEIYTICSQQALPTAFNPYTPVNYNRSKIHLYCGYSDMSTINHSSNNNDTTKMNPLFPLQLTNYFQTSATSISSLSASSPSSSSSQQHFDRVLMPVSVRQTLPITDMQAGALLGPKGERIQQLQRETGAIVNISDLNDENGDRRKRIVNIQGSQQQVNNALQAIRKLLMIDNSDDDNNEEDSLKKDAGKIKKI</sequence>
<evidence type="ECO:0000256" key="2">
    <source>
        <dbReference type="PROSITE-ProRule" id="PRU00117"/>
    </source>
</evidence>
<dbReference type="InterPro" id="IPR004087">
    <property type="entry name" value="KH_dom"/>
</dbReference>
<evidence type="ECO:0000259" key="4">
    <source>
        <dbReference type="SMART" id="SM00322"/>
    </source>
</evidence>
<feature type="domain" description="K Homology" evidence="4">
    <location>
        <begin position="365"/>
        <end position="438"/>
    </location>
</feature>
<protein>
    <recommendedName>
        <fullName evidence="4">K Homology domain-containing protein</fullName>
    </recommendedName>
</protein>
<dbReference type="AlphaFoldDB" id="A0A813Q8T3"/>
<dbReference type="OrthoDB" id="441329at2759"/>
<dbReference type="SMART" id="SM00322">
    <property type="entry name" value="KH"/>
    <property type="match status" value="1"/>
</dbReference>
<proteinExistence type="predicted"/>
<dbReference type="CDD" id="cd00105">
    <property type="entry name" value="KH-I"/>
    <property type="match status" value="1"/>
</dbReference>
<dbReference type="InterPro" id="IPR004088">
    <property type="entry name" value="KH_dom_type_1"/>
</dbReference>
<accession>A0A813Q8T3</accession>
<dbReference type="InterPro" id="IPR036612">
    <property type="entry name" value="KH_dom_type_1_sf"/>
</dbReference>
<evidence type="ECO:0000313" key="7">
    <source>
        <dbReference type="Proteomes" id="UP000663832"/>
    </source>
</evidence>
<feature type="region of interest" description="Disordered" evidence="3">
    <location>
        <begin position="441"/>
        <end position="462"/>
    </location>
</feature>
<dbReference type="PANTHER" id="PTHR10288">
    <property type="entry name" value="KH DOMAIN CONTAINING RNA BINDING PROTEIN"/>
    <property type="match status" value="1"/>
</dbReference>
<evidence type="ECO:0000256" key="1">
    <source>
        <dbReference type="ARBA" id="ARBA00022737"/>
    </source>
</evidence>
<dbReference type="PROSITE" id="PS50084">
    <property type="entry name" value="KH_TYPE_1"/>
    <property type="match status" value="1"/>
</dbReference>
<name>A0A813Q8T3_9BILA</name>
<comment type="caution">
    <text evidence="5">The sequence shown here is derived from an EMBL/GenBank/DDBJ whole genome shotgun (WGS) entry which is preliminary data.</text>
</comment>
<dbReference type="GO" id="GO:0003723">
    <property type="term" value="F:RNA binding"/>
    <property type="evidence" value="ECO:0007669"/>
    <property type="project" value="UniProtKB-UniRule"/>
</dbReference>